<dbReference type="EMBL" id="FNZK01000016">
    <property type="protein sequence ID" value="SEJ75430.1"/>
    <property type="molecule type" value="Genomic_DNA"/>
</dbReference>
<dbReference type="Gene3D" id="1.10.1790.10">
    <property type="entry name" value="PRD domain"/>
    <property type="match status" value="2"/>
</dbReference>
<dbReference type="PANTHER" id="PTHR32071:SF38">
    <property type="entry name" value="PSP OPERON TRANSCRIPTIONAL ACTIVATOR"/>
    <property type="match status" value="1"/>
</dbReference>
<dbReference type="GO" id="GO:0006355">
    <property type="term" value="P:regulation of DNA-templated transcription"/>
    <property type="evidence" value="ECO:0007669"/>
    <property type="project" value="InterPro"/>
</dbReference>
<dbReference type="InterPro" id="IPR027417">
    <property type="entry name" value="P-loop_NTPase"/>
</dbReference>
<dbReference type="InterPro" id="IPR036634">
    <property type="entry name" value="PRD_sf"/>
</dbReference>
<keyword evidence="2" id="KW-0547">Nucleotide-binding</keyword>
<feature type="domain" description="PRD" evidence="7">
    <location>
        <begin position="442"/>
        <end position="547"/>
    </location>
</feature>
<dbReference type="InterPro" id="IPR036662">
    <property type="entry name" value="PTS_EIIA_man-typ_sf"/>
</dbReference>
<dbReference type="Gene3D" id="3.40.50.510">
    <property type="entry name" value="Phosphotransferase system, mannose-type IIA component"/>
    <property type="match status" value="1"/>
</dbReference>
<dbReference type="PANTHER" id="PTHR32071">
    <property type="entry name" value="TRANSCRIPTIONAL REGULATORY PROTEIN"/>
    <property type="match status" value="1"/>
</dbReference>
<keyword evidence="3" id="KW-0067">ATP-binding</keyword>
<sequence>MEKKSLEEKIFEFLEIKSVNNKIGQGHTTNEITRYVGSLRSNVSAVLNKLYRKGQLKKIEGRPVRYVISDEIEKTIYRSNDEVDFSTLIGSSGSLKKIIRQAKAAVLYPPKGIHTLLLGPTGVGKTMFASLMHKFASENGVMPLNSPFIEFNCADYSNNPQLLIGQLFGYKKGAYTGAEREHHGIVEKADGGVLFLDEIHRLPAEGQELLFYLIDKGEFCSLGDTVKKKVNILLVCATTEQVDTSLLQTFKRRIPMTICIPSLKERTLEERFLLISDFFQKESRQVNRRIIVTDEVIKSLLLYPCIGNIGQLKSDIKLTCANAFLDCIGEMQKKFTIELHHLPDYVKQGMLYLKDHSEKIEEIIQNKHWFSFAGKELEFSNEIDISKYKNNFYGQIEKKLEELHSRQYSEEDIRLIMTTEIEGYFNKYIRNFDDYTMEISKIVNANTIKFVDGLLGYAGKELHKVFPVKVFHSLCLHMQASLERMRIGKPIINYKFGEILEKYPEEFKVVHDYCRKLEHEYDVKIPVEEIAFITMFLSIDKIEGEYQKNHPLLVIAMHGRSTASSMAEVVNCLLGIQYVLAYDMNLDKSSKICYEELKQLIKVNNPCSVILLVDMGSLGTFGELISEELGIDLRVIHLVTTVMALEAARKVAVENNIDLICQSLRDTVPMSLSYGTELFKDFKVNSEFVIITLCVTGEGSAVKIKNLIEDNVDVKTEHVEILPMSISDDQELEKRLQKIANDRTIIAIVGTINPHFYGIPFISLSDLIMFNRYDKIRDLVKSAQVITEVSATDMMEIKNQVFDAIKDKLKYIDVDEFKQYFELFIKNLEDTLHIVIDKDTMVGLIFHVTCAIDILLDGKKTRECKNKKNILQEYTVEIDKIKQTLAVIEQAYSLDINMDEICFILQIIKQS</sequence>
<feature type="domain" description="Sigma-54 factor interaction" evidence="5">
    <location>
        <begin position="88"/>
        <end position="321"/>
    </location>
</feature>
<dbReference type="InterPro" id="IPR036388">
    <property type="entry name" value="WH-like_DNA-bd_sf"/>
</dbReference>
<evidence type="ECO:0000256" key="2">
    <source>
        <dbReference type="ARBA" id="ARBA00022741"/>
    </source>
</evidence>
<keyword evidence="1" id="KW-0808">Transferase</keyword>
<evidence type="ECO:0000256" key="3">
    <source>
        <dbReference type="ARBA" id="ARBA00022840"/>
    </source>
</evidence>
<dbReference type="GO" id="GO:0005524">
    <property type="term" value="F:ATP binding"/>
    <property type="evidence" value="ECO:0007669"/>
    <property type="project" value="UniProtKB-KW"/>
</dbReference>
<protein>
    <submittedName>
        <fullName evidence="8">Sigma 54 modulation protein</fullName>
    </submittedName>
</protein>
<dbReference type="Proteomes" id="UP000199662">
    <property type="component" value="Unassembled WGS sequence"/>
</dbReference>
<dbReference type="Gene3D" id="3.40.50.300">
    <property type="entry name" value="P-loop containing nucleotide triphosphate hydrolases"/>
    <property type="match status" value="1"/>
</dbReference>
<dbReference type="SUPFAM" id="SSF63520">
    <property type="entry name" value="PTS-regulatory domain, PRD"/>
    <property type="match status" value="2"/>
</dbReference>
<evidence type="ECO:0000259" key="5">
    <source>
        <dbReference type="PROSITE" id="PS50045"/>
    </source>
</evidence>
<feature type="domain" description="PTS EIIA type-4" evidence="6">
    <location>
        <begin position="550"/>
        <end position="679"/>
    </location>
</feature>
<dbReference type="Gene3D" id="1.10.10.10">
    <property type="entry name" value="Winged helix-like DNA-binding domain superfamily/Winged helix DNA-binding domain"/>
    <property type="match status" value="1"/>
</dbReference>
<dbReference type="SMART" id="SM00382">
    <property type="entry name" value="AAA"/>
    <property type="match status" value="1"/>
</dbReference>
<dbReference type="InterPro" id="IPR011608">
    <property type="entry name" value="PRD"/>
</dbReference>
<gene>
    <name evidence="8" type="ORF">SAMN05660742_11621</name>
</gene>
<dbReference type="SUPFAM" id="SSF52540">
    <property type="entry name" value="P-loop containing nucleoside triphosphate hydrolases"/>
    <property type="match status" value="1"/>
</dbReference>
<dbReference type="GO" id="GO:0009401">
    <property type="term" value="P:phosphoenolpyruvate-dependent sugar phosphotransferase system"/>
    <property type="evidence" value="ECO:0007669"/>
    <property type="project" value="InterPro"/>
</dbReference>
<dbReference type="Pfam" id="PF03610">
    <property type="entry name" value="EIIA-man"/>
    <property type="match status" value="1"/>
</dbReference>
<dbReference type="Pfam" id="PF00874">
    <property type="entry name" value="PRD"/>
    <property type="match status" value="2"/>
</dbReference>
<evidence type="ECO:0000313" key="9">
    <source>
        <dbReference type="Proteomes" id="UP000199662"/>
    </source>
</evidence>
<dbReference type="GO" id="GO:0016020">
    <property type="term" value="C:membrane"/>
    <property type="evidence" value="ECO:0007669"/>
    <property type="project" value="InterPro"/>
</dbReference>
<evidence type="ECO:0000259" key="6">
    <source>
        <dbReference type="PROSITE" id="PS51096"/>
    </source>
</evidence>
<reference evidence="8 9" key="1">
    <citation type="submission" date="2016-10" db="EMBL/GenBank/DDBJ databases">
        <authorList>
            <person name="de Groot N.N."/>
        </authorList>
    </citation>
    <scope>NUCLEOTIDE SEQUENCE [LARGE SCALE GENOMIC DNA]</scope>
    <source>
        <strain evidence="8 9">DSM 2179</strain>
    </source>
</reference>
<proteinExistence type="predicted"/>
<feature type="domain" description="PRD" evidence="7">
    <location>
        <begin position="812"/>
        <end position="911"/>
    </location>
</feature>
<dbReference type="PROSITE" id="PS51096">
    <property type="entry name" value="PTS_EIIA_TYPE_4"/>
    <property type="match status" value="1"/>
</dbReference>
<dbReference type="PROSITE" id="PS51372">
    <property type="entry name" value="PRD_2"/>
    <property type="match status" value="2"/>
</dbReference>
<dbReference type="InterPro" id="IPR004701">
    <property type="entry name" value="PTS_EIIA_man-typ"/>
</dbReference>
<dbReference type="InterPro" id="IPR002078">
    <property type="entry name" value="Sigma_54_int"/>
</dbReference>
<dbReference type="CDD" id="cd00009">
    <property type="entry name" value="AAA"/>
    <property type="match status" value="1"/>
</dbReference>
<dbReference type="SUPFAM" id="SSF53062">
    <property type="entry name" value="PTS system fructose IIA component-like"/>
    <property type="match status" value="1"/>
</dbReference>
<name>A0A1H7BMG7_9FIRM</name>
<dbReference type="PROSITE" id="PS50045">
    <property type="entry name" value="SIGMA54_INTERACT_4"/>
    <property type="match status" value="1"/>
</dbReference>
<organism evidence="8 9">
    <name type="scientific">Propionispira arboris</name>
    <dbReference type="NCBI Taxonomy" id="84035"/>
    <lineage>
        <taxon>Bacteria</taxon>
        <taxon>Bacillati</taxon>
        <taxon>Bacillota</taxon>
        <taxon>Negativicutes</taxon>
        <taxon>Selenomonadales</taxon>
        <taxon>Selenomonadaceae</taxon>
        <taxon>Propionispira</taxon>
    </lineage>
</organism>
<dbReference type="InterPro" id="IPR003593">
    <property type="entry name" value="AAA+_ATPase"/>
</dbReference>
<evidence type="ECO:0000259" key="7">
    <source>
        <dbReference type="PROSITE" id="PS51372"/>
    </source>
</evidence>
<dbReference type="Pfam" id="PF00158">
    <property type="entry name" value="Sigma54_activat"/>
    <property type="match status" value="1"/>
</dbReference>
<accession>A0A1H7BMG7</accession>
<dbReference type="GO" id="GO:0016740">
    <property type="term" value="F:transferase activity"/>
    <property type="evidence" value="ECO:0007669"/>
    <property type="project" value="UniProtKB-KW"/>
</dbReference>
<dbReference type="RefSeq" id="WP_177177613.1">
    <property type="nucleotide sequence ID" value="NZ_FNZK01000016.1"/>
</dbReference>
<keyword evidence="9" id="KW-1185">Reference proteome</keyword>
<dbReference type="STRING" id="84035.SAMN05660742_11621"/>
<evidence type="ECO:0000256" key="4">
    <source>
        <dbReference type="SAM" id="Coils"/>
    </source>
</evidence>
<evidence type="ECO:0000256" key="1">
    <source>
        <dbReference type="ARBA" id="ARBA00022679"/>
    </source>
</evidence>
<feature type="coiled-coil region" evidence="4">
    <location>
        <begin position="864"/>
        <end position="891"/>
    </location>
</feature>
<evidence type="ECO:0000313" key="8">
    <source>
        <dbReference type="EMBL" id="SEJ75430.1"/>
    </source>
</evidence>
<dbReference type="AlphaFoldDB" id="A0A1H7BMG7"/>
<keyword evidence="4" id="KW-0175">Coiled coil</keyword>